<keyword evidence="5" id="KW-1185">Reference proteome</keyword>
<evidence type="ECO:0000313" key="5">
    <source>
        <dbReference type="Proteomes" id="UP000673691"/>
    </source>
</evidence>
<dbReference type="Gene3D" id="3.30.930.10">
    <property type="entry name" value="Bira Bifunctional Protein, Domain 2"/>
    <property type="match status" value="1"/>
</dbReference>
<dbReference type="Pfam" id="PF03099">
    <property type="entry name" value="BPL_LplA_LipB"/>
    <property type="match status" value="1"/>
</dbReference>
<dbReference type="InterPro" id="IPR019197">
    <property type="entry name" value="Biotin-prot_ligase_N"/>
</dbReference>
<organism evidence="4 5">
    <name type="scientific">Olpidium bornovanus</name>
    <dbReference type="NCBI Taxonomy" id="278681"/>
    <lineage>
        <taxon>Eukaryota</taxon>
        <taxon>Fungi</taxon>
        <taxon>Fungi incertae sedis</taxon>
        <taxon>Olpidiomycota</taxon>
        <taxon>Olpidiomycotina</taxon>
        <taxon>Olpidiomycetes</taxon>
        <taxon>Olpidiales</taxon>
        <taxon>Olpidiaceae</taxon>
        <taxon>Olpidium</taxon>
    </lineage>
</organism>
<dbReference type="Pfam" id="PF09825">
    <property type="entry name" value="BPL_N"/>
    <property type="match status" value="1"/>
</dbReference>
<evidence type="ECO:0000313" key="4">
    <source>
        <dbReference type="EMBL" id="KAG5457373.1"/>
    </source>
</evidence>
<feature type="compositionally biased region" description="Polar residues" evidence="1">
    <location>
        <begin position="1"/>
        <end position="14"/>
    </location>
</feature>
<feature type="domain" description="Biotin-protein ligase N-terminal" evidence="3">
    <location>
        <begin position="111"/>
        <end position="392"/>
    </location>
</feature>
<dbReference type="AlphaFoldDB" id="A0A8H8DGH9"/>
<dbReference type="InterPro" id="IPR045864">
    <property type="entry name" value="aa-tRNA-synth_II/BPL/LPL"/>
</dbReference>
<dbReference type="PANTHER" id="PTHR12835:SF5">
    <property type="entry name" value="BIOTIN--PROTEIN LIGASE"/>
    <property type="match status" value="1"/>
</dbReference>
<proteinExistence type="predicted"/>
<dbReference type="PANTHER" id="PTHR12835">
    <property type="entry name" value="BIOTIN PROTEIN LIGASE"/>
    <property type="match status" value="1"/>
</dbReference>
<dbReference type="InterPro" id="IPR004143">
    <property type="entry name" value="BPL_LPL_catalytic"/>
</dbReference>
<comment type="caution">
    <text evidence="4">The sequence shown here is derived from an EMBL/GenBank/DDBJ whole genome shotgun (WGS) entry which is preliminary data.</text>
</comment>
<feature type="region of interest" description="Disordered" evidence="1">
    <location>
        <begin position="1"/>
        <end position="22"/>
    </location>
</feature>
<keyword evidence="4" id="KW-0436">Ligase</keyword>
<evidence type="ECO:0000256" key="1">
    <source>
        <dbReference type="SAM" id="MobiDB-lite"/>
    </source>
</evidence>
<dbReference type="GO" id="GO:0005737">
    <property type="term" value="C:cytoplasm"/>
    <property type="evidence" value="ECO:0007669"/>
    <property type="project" value="TreeGrafter"/>
</dbReference>
<reference evidence="4 5" key="1">
    <citation type="journal article" name="Sci. Rep.">
        <title>Genome-scale phylogenetic analyses confirm Olpidium as the closest living zoosporic fungus to the non-flagellated, terrestrial fungi.</title>
        <authorList>
            <person name="Chang Y."/>
            <person name="Rochon D."/>
            <person name="Sekimoto S."/>
            <person name="Wang Y."/>
            <person name="Chovatia M."/>
            <person name="Sandor L."/>
            <person name="Salamov A."/>
            <person name="Grigoriev I.V."/>
            <person name="Stajich J.E."/>
            <person name="Spatafora J.W."/>
        </authorList>
    </citation>
    <scope>NUCLEOTIDE SEQUENCE [LARGE SCALE GENOMIC DNA]</scope>
    <source>
        <strain evidence="4">S191</strain>
    </source>
</reference>
<evidence type="ECO:0000259" key="3">
    <source>
        <dbReference type="Pfam" id="PF09825"/>
    </source>
</evidence>
<evidence type="ECO:0000259" key="2">
    <source>
        <dbReference type="Pfam" id="PF03099"/>
    </source>
</evidence>
<dbReference type="OrthoDB" id="10250105at2759"/>
<dbReference type="SUPFAM" id="SSF52317">
    <property type="entry name" value="Class I glutamine amidotransferase-like"/>
    <property type="match status" value="1"/>
</dbReference>
<feature type="domain" description="BPL/LPL catalytic" evidence="2">
    <location>
        <begin position="585"/>
        <end position="685"/>
    </location>
</feature>
<gene>
    <name evidence="4" type="ORF">BJ554DRAFT_2631</name>
</gene>
<dbReference type="Proteomes" id="UP000673691">
    <property type="component" value="Unassembled WGS sequence"/>
</dbReference>
<dbReference type="InterPro" id="IPR029062">
    <property type="entry name" value="Class_I_gatase-like"/>
</dbReference>
<dbReference type="GO" id="GO:0004077">
    <property type="term" value="F:biotin--[biotin carboxyl-carrier protein] ligase activity"/>
    <property type="evidence" value="ECO:0007669"/>
    <property type="project" value="TreeGrafter"/>
</dbReference>
<dbReference type="EMBL" id="JAEFCI010010187">
    <property type="protein sequence ID" value="KAG5457373.1"/>
    <property type="molecule type" value="Genomic_DNA"/>
</dbReference>
<dbReference type="SUPFAM" id="SSF55681">
    <property type="entry name" value="Class II aaRS and biotin synthetases"/>
    <property type="match status" value="1"/>
</dbReference>
<dbReference type="CDD" id="cd03144">
    <property type="entry name" value="GATase1_ScBLP_like"/>
    <property type="match status" value="1"/>
</dbReference>
<dbReference type="Gene3D" id="3.40.50.880">
    <property type="match status" value="1"/>
</dbReference>
<sequence>MTSPVSVSPYSGTPSLRRPTFRATERFRSGGLGARASGPLVRNDGTLRGSLGVAFCGSRSAPGDGGVFLAGNAFAAAYPSPQGKDKKHLLVSRRRPPPDPNFSQMVRTRAMNVLVYSGDGVSSTSVEHARASLRALLAHRYDVMIVDANVLRSEPWTEQCALLVFPGGRDLPYLRDLAGTANQRILSYVRRGGRYLGICAGAYYASARVEFELGGPLAVEGSRELAFFPGVCQGSVFPGFQYNSMVGARAAAIHVDPGALGDGDLPEEFRVYHNGGGAFVGADSLPGVTVLARYANADALFREPSGLGAASVVDCQVGSGRAILTAVHPEYIPSRLDPAEYASVDSAAPFAALFQDNPARERLLSALLARLGLETSAAVAAEDSACTPLYLTCASEALLRRVVDAWAARFVPGTTTIRDERYVFNIVEGGCCYPAGAPENEKTVIVIPAGSAPPASLTPGFDVEKYLGYLKKCQREEEANQRYDGIPGELSFGCALLYASVTESTQNFLFPTARFVVRERNTSFTESLPDGSTFVATRQLQGRGEDALFPHTTAFAEGLVVPGKTDRPTYLALFSFPWRAISLAGRGRNSWISPPGCLQFSTYFRHPLAAAPLTVFIQYIAALAVVQAVKQRPGHEDVPLALKWPNDIYAVLPEAAAGGEAKIVKIGGVLVNSTFQNDEFRLVVGQCFFLLRGGRREERLSKAFSVRFFFVVVGISPDNSAFPTPPFPPRCRRERQHVAPYFRQ</sequence>
<protein>
    <submittedName>
        <fullName evidence="4">Biotin-protein ligase</fullName>
    </submittedName>
</protein>
<name>A0A8H8DGH9_9FUNG</name>
<accession>A0A8H8DGH9</accession>